<dbReference type="GO" id="GO:0016491">
    <property type="term" value="F:oxidoreductase activity"/>
    <property type="evidence" value="ECO:0007669"/>
    <property type="project" value="UniProtKB-KW"/>
</dbReference>
<dbReference type="PANTHER" id="PTHR24321:SF8">
    <property type="entry name" value="ESTRADIOL 17-BETA-DEHYDROGENASE 8-RELATED"/>
    <property type="match status" value="1"/>
</dbReference>
<proteinExistence type="inferred from homology"/>
<dbReference type="AlphaFoldDB" id="A0A8E2JCK6"/>
<dbReference type="PANTHER" id="PTHR24321">
    <property type="entry name" value="DEHYDROGENASES, SHORT CHAIN"/>
    <property type="match status" value="1"/>
</dbReference>
<sequence>MASLATKVFSVTGGASGMGAATCRLLAQRGAAAICIGDLNPTNFDSLRAELKEINPATRVLTTKIDVSKSEEVDAWIESIIEMFGGLDGSANVAGVPQPTGQRKAPTILEETDETWRRTMSVNIDGIFYCTRAQVRAMLKRPKGSNPSIVNVASLASTFHGPDCYAYGVSKRGVAHLTSSVAKDVYPFGIRANTVSPGATKTAMTEQFFPGGKFEESAKALGMTFMEASSIARAVVWLLSEDSLDVNGINMPVGEGAP</sequence>
<organism evidence="5 6">
    <name type="scientific">Lepidopterella palustris CBS 459.81</name>
    <dbReference type="NCBI Taxonomy" id="1314670"/>
    <lineage>
        <taxon>Eukaryota</taxon>
        <taxon>Fungi</taxon>
        <taxon>Dikarya</taxon>
        <taxon>Ascomycota</taxon>
        <taxon>Pezizomycotina</taxon>
        <taxon>Dothideomycetes</taxon>
        <taxon>Pleosporomycetidae</taxon>
        <taxon>Mytilinidiales</taxon>
        <taxon>Argynnaceae</taxon>
        <taxon>Lepidopterella</taxon>
    </lineage>
</organism>
<evidence type="ECO:0000256" key="2">
    <source>
        <dbReference type="ARBA" id="ARBA00022857"/>
    </source>
</evidence>
<dbReference type="PROSITE" id="PS00061">
    <property type="entry name" value="ADH_SHORT"/>
    <property type="match status" value="1"/>
</dbReference>
<name>A0A8E2JCK6_9PEZI</name>
<dbReference type="CDD" id="cd05233">
    <property type="entry name" value="SDR_c"/>
    <property type="match status" value="1"/>
</dbReference>
<dbReference type="Gene3D" id="3.40.50.720">
    <property type="entry name" value="NAD(P)-binding Rossmann-like Domain"/>
    <property type="match status" value="1"/>
</dbReference>
<keyword evidence="6" id="KW-1185">Reference proteome</keyword>
<gene>
    <name evidence="5" type="ORF">K432DRAFT_333824</name>
</gene>
<dbReference type="OrthoDB" id="1669814at2759"/>
<dbReference type="InterPro" id="IPR020904">
    <property type="entry name" value="Sc_DH/Rdtase_CS"/>
</dbReference>
<dbReference type="PRINTS" id="PR00080">
    <property type="entry name" value="SDRFAMILY"/>
</dbReference>
<evidence type="ECO:0000313" key="6">
    <source>
        <dbReference type="Proteomes" id="UP000250266"/>
    </source>
</evidence>
<protein>
    <submittedName>
        <fullName evidence="5">Oxidoreductase</fullName>
    </submittedName>
</protein>
<evidence type="ECO:0000256" key="1">
    <source>
        <dbReference type="ARBA" id="ARBA00006484"/>
    </source>
</evidence>
<dbReference type="PRINTS" id="PR00081">
    <property type="entry name" value="GDHRDH"/>
</dbReference>
<dbReference type="Proteomes" id="UP000250266">
    <property type="component" value="Unassembled WGS sequence"/>
</dbReference>
<evidence type="ECO:0000256" key="4">
    <source>
        <dbReference type="RuleBase" id="RU000363"/>
    </source>
</evidence>
<evidence type="ECO:0000313" key="5">
    <source>
        <dbReference type="EMBL" id="OCK77478.1"/>
    </source>
</evidence>
<keyword evidence="3" id="KW-0560">Oxidoreductase</keyword>
<evidence type="ECO:0000256" key="3">
    <source>
        <dbReference type="ARBA" id="ARBA00023002"/>
    </source>
</evidence>
<dbReference type="InterPro" id="IPR036291">
    <property type="entry name" value="NAD(P)-bd_dom_sf"/>
</dbReference>
<reference evidence="5 6" key="1">
    <citation type="journal article" date="2016" name="Nat. Commun.">
        <title>Ectomycorrhizal ecology is imprinted in the genome of the dominant symbiotic fungus Cenococcum geophilum.</title>
        <authorList>
            <consortium name="DOE Joint Genome Institute"/>
            <person name="Peter M."/>
            <person name="Kohler A."/>
            <person name="Ohm R.A."/>
            <person name="Kuo A."/>
            <person name="Krutzmann J."/>
            <person name="Morin E."/>
            <person name="Arend M."/>
            <person name="Barry K.W."/>
            <person name="Binder M."/>
            <person name="Choi C."/>
            <person name="Clum A."/>
            <person name="Copeland A."/>
            <person name="Grisel N."/>
            <person name="Haridas S."/>
            <person name="Kipfer T."/>
            <person name="LaButti K."/>
            <person name="Lindquist E."/>
            <person name="Lipzen A."/>
            <person name="Maire R."/>
            <person name="Meier B."/>
            <person name="Mihaltcheva S."/>
            <person name="Molinier V."/>
            <person name="Murat C."/>
            <person name="Poggeler S."/>
            <person name="Quandt C.A."/>
            <person name="Sperisen C."/>
            <person name="Tritt A."/>
            <person name="Tisserant E."/>
            <person name="Crous P.W."/>
            <person name="Henrissat B."/>
            <person name="Nehls U."/>
            <person name="Egli S."/>
            <person name="Spatafora J.W."/>
            <person name="Grigoriev I.V."/>
            <person name="Martin F.M."/>
        </authorList>
    </citation>
    <scope>NUCLEOTIDE SEQUENCE [LARGE SCALE GENOMIC DNA]</scope>
    <source>
        <strain evidence="5 6">CBS 459.81</strain>
    </source>
</reference>
<comment type="similarity">
    <text evidence="1 4">Belongs to the short-chain dehydrogenases/reductases (SDR) family.</text>
</comment>
<accession>A0A8E2JCK6</accession>
<dbReference type="FunFam" id="3.40.50.720:FF:000084">
    <property type="entry name" value="Short-chain dehydrogenase reductase"/>
    <property type="match status" value="1"/>
</dbReference>
<dbReference type="Pfam" id="PF00106">
    <property type="entry name" value="adh_short"/>
    <property type="match status" value="1"/>
</dbReference>
<keyword evidence="2" id="KW-0521">NADP</keyword>
<dbReference type="SUPFAM" id="SSF51735">
    <property type="entry name" value="NAD(P)-binding Rossmann-fold domains"/>
    <property type="match status" value="1"/>
</dbReference>
<dbReference type="EMBL" id="KV745125">
    <property type="protein sequence ID" value="OCK77478.1"/>
    <property type="molecule type" value="Genomic_DNA"/>
</dbReference>
<dbReference type="InterPro" id="IPR002347">
    <property type="entry name" value="SDR_fam"/>
</dbReference>